<dbReference type="PANTHER" id="PTHR12526">
    <property type="entry name" value="GLYCOSYLTRANSFERASE"/>
    <property type="match status" value="1"/>
</dbReference>
<gene>
    <name evidence="1" type="ORF">CCV52592_0296</name>
</gene>
<dbReference type="SUPFAM" id="SSF53756">
    <property type="entry name" value="UDP-Glycosyltransferase/glycogen phosphorylase"/>
    <property type="match status" value="1"/>
</dbReference>
<dbReference type="HOGENOM" id="CLU_028014_3_0_7"/>
<evidence type="ECO:0000313" key="1">
    <source>
        <dbReference type="EMBL" id="EAU00065.1"/>
    </source>
</evidence>
<dbReference type="CDD" id="cd03801">
    <property type="entry name" value="GT4_PimA-like"/>
    <property type="match status" value="1"/>
</dbReference>
<dbReference type="PANTHER" id="PTHR12526:SF630">
    <property type="entry name" value="GLYCOSYLTRANSFERASE"/>
    <property type="match status" value="1"/>
</dbReference>
<evidence type="ECO:0000313" key="2">
    <source>
        <dbReference type="Proteomes" id="UP000006380"/>
    </source>
</evidence>
<dbReference type="Proteomes" id="UP000006380">
    <property type="component" value="Chromosome"/>
</dbReference>
<dbReference type="KEGG" id="ccv:CCV52592_0296"/>
<dbReference type="STRING" id="360105.CCV52592_0296"/>
<dbReference type="RefSeq" id="WP_011992421.1">
    <property type="nucleotide sequence ID" value="NC_009715.2"/>
</dbReference>
<sequence length="394" mass="45488">MIKVLIVSPSFPFPEYKDGLSKINYNLLIGNKKYNTDLLCIADTRLIPLKSIKIYSIPKKENINKAYFFLKWFFTNMPFNIVKYEAYFEEMAKKIESIHGNYDIIHISSYFFAPLINIISKGIHRKIILFPIDSLSLFMDRRSKSECNLIRKIAYKFDFIKSKIFEAKYYKLYDNVFFVSEIDAHYVRSLDESIKTGFIPNGVDINYFKKKEHYAIQKNSLIFTGDMSYGPNEDAALFLIEEVYPIIKKYIDIKIYIVGQKPTKKIINYSSNNIIVTGFVADIRPYLESASIYISPLRFGSGIKNKILEAMSMSKIVIGTRVSFEGINIDDGLNAILINNNALSIANVVIKILNNFSQYNNMGIAARCLMVDKYSWEQVLLQYGTLYENSIGNR</sequence>
<proteinExistence type="predicted"/>
<dbReference type="Gene3D" id="3.40.50.2000">
    <property type="entry name" value="Glycogen Phosphorylase B"/>
    <property type="match status" value="2"/>
</dbReference>
<reference evidence="1" key="1">
    <citation type="submission" date="2016-07" db="EMBL/GenBank/DDBJ databases">
        <title>Comparative genomics of the Campylobacter concisus group.</title>
        <authorList>
            <person name="Miller W.G."/>
            <person name="Yee E."/>
            <person name="Chapman M.H."/>
            <person name="Huynh S."/>
            <person name="Bono J.L."/>
            <person name="On S.L.W."/>
            <person name="StLeger J."/>
            <person name="Foster G."/>
            <person name="Parker C.T."/>
        </authorList>
    </citation>
    <scope>NUCLEOTIDE SEQUENCE</scope>
    <source>
        <strain evidence="1">525.92</strain>
    </source>
</reference>
<keyword evidence="2" id="KW-1185">Reference proteome</keyword>
<dbReference type="AlphaFoldDB" id="A7GZ32"/>
<dbReference type="EMBL" id="CP000767">
    <property type="protein sequence ID" value="EAU00065.1"/>
    <property type="molecule type" value="Genomic_DNA"/>
</dbReference>
<protein>
    <submittedName>
        <fullName evidence="1">Glycosyltransferase, family 1</fullName>
    </submittedName>
</protein>
<accession>A7GZ32</accession>
<dbReference type="Pfam" id="PF13692">
    <property type="entry name" value="Glyco_trans_1_4"/>
    <property type="match status" value="1"/>
</dbReference>
<dbReference type="OrthoDB" id="9807209at2"/>
<name>A7GZ32_CAMC5</name>
<organism evidence="1 2">
    <name type="scientific">Campylobacter curvus (strain 525.92)</name>
    <dbReference type="NCBI Taxonomy" id="360105"/>
    <lineage>
        <taxon>Bacteria</taxon>
        <taxon>Pseudomonadati</taxon>
        <taxon>Campylobacterota</taxon>
        <taxon>Epsilonproteobacteria</taxon>
        <taxon>Campylobacterales</taxon>
        <taxon>Campylobacteraceae</taxon>
        <taxon>Campylobacter</taxon>
    </lineage>
</organism>